<dbReference type="GO" id="GO:0004656">
    <property type="term" value="F:procollagen-proline 4-dioxygenase activity"/>
    <property type="evidence" value="ECO:0007669"/>
    <property type="project" value="UniProtKB-EC"/>
</dbReference>
<dbReference type="GO" id="GO:0031418">
    <property type="term" value="F:L-ascorbic acid binding"/>
    <property type="evidence" value="ECO:0007669"/>
    <property type="project" value="InterPro"/>
</dbReference>
<comment type="subcellular location">
    <subcellularLocation>
        <location evidence="2">Endoplasmic reticulum membrane</location>
        <topology evidence="2">Single-pass type II membrane protein</topology>
    </subcellularLocation>
</comment>
<accession>A0AAP0I636</accession>
<evidence type="ECO:0000256" key="11">
    <source>
        <dbReference type="ARBA" id="ARBA00023004"/>
    </source>
</evidence>
<comment type="catalytic activity">
    <reaction evidence="14">
        <text>L-prolyl-[collagen] + 2-oxoglutarate + O2 = trans-4-hydroxy-L-prolyl-[collagen] + succinate + CO2</text>
        <dbReference type="Rhea" id="RHEA:18945"/>
        <dbReference type="Rhea" id="RHEA-COMP:11676"/>
        <dbReference type="Rhea" id="RHEA-COMP:11680"/>
        <dbReference type="ChEBI" id="CHEBI:15379"/>
        <dbReference type="ChEBI" id="CHEBI:16526"/>
        <dbReference type="ChEBI" id="CHEBI:16810"/>
        <dbReference type="ChEBI" id="CHEBI:30031"/>
        <dbReference type="ChEBI" id="CHEBI:50342"/>
        <dbReference type="ChEBI" id="CHEBI:61965"/>
        <dbReference type="EC" id="1.14.11.2"/>
    </reaction>
</comment>
<comment type="cofactor">
    <cofactor evidence="1">
        <name>L-ascorbate</name>
        <dbReference type="ChEBI" id="CHEBI:38290"/>
    </cofactor>
</comment>
<feature type="transmembrane region" description="Helical" evidence="15">
    <location>
        <begin position="16"/>
        <end position="40"/>
    </location>
</feature>
<keyword evidence="7" id="KW-0223">Dioxygenase</keyword>
<dbReference type="FunFam" id="2.60.120.620:FF:000002">
    <property type="entry name" value="Prolyl 4-hydroxylase 4"/>
    <property type="match status" value="1"/>
</dbReference>
<comment type="caution">
    <text evidence="17">The sequence shown here is derived from an EMBL/GenBank/DDBJ whole genome shotgun (WGS) entry which is preliminary data.</text>
</comment>
<name>A0AAP0I636_9MAGN</name>
<dbReference type="PANTHER" id="PTHR10869:SF123">
    <property type="entry name" value="PROLYL 4-HYDROXYLASE 10-RELATED"/>
    <property type="match status" value="1"/>
</dbReference>
<gene>
    <name evidence="17" type="ORF">Sjap_017401</name>
</gene>
<evidence type="ECO:0000256" key="3">
    <source>
        <dbReference type="ARBA" id="ARBA00006511"/>
    </source>
</evidence>
<keyword evidence="9 15" id="KW-1133">Transmembrane helix</keyword>
<organism evidence="17 18">
    <name type="scientific">Stephania japonica</name>
    <dbReference type="NCBI Taxonomy" id="461633"/>
    <lineage>
        <taxon>Eukaryota</taxon>
        <taxon>Viridiplantae</taxon>
        <taxon>Streptophyta</taxon>
        <taxon>Embryophyta</taxon>
        <taxon>Tracheophyta</taxon>
        <taxon>Spermatophyta</taxon>
        <taxon>Magnoliopsida</taxon>
        <taxon>Ranunculales</taxon>
        <taxon>Menispermaceae</taxon>
        <taxon>Menispermoideae</taxon>
        <taxon>Cissampelideae</taxon>
        <taxon>Stephania</taxon>
    </lineage>
</organism>
<dbReference type="AlphaFoldDB" id="A0AAP0I636"/>
<dbReference type="SMART" id="SM00702">
    <property type="entry name" value="P4Hc"/>
    <property type="match status" value="1"/>
</dbReference>
<dbReference type="Gene3D" id="2.60.120.620">
    <property type="entry name" value="q2cbj1_9rhob like domain"/>
    <property type="match status" value="1"/>
</dbReference>
<evidence type="ECO:0000256" key="6">
    <source>
        <dbReference type="ARBA" id="ARBA00022723"/>
    </source>
</evidence>
<dbReference type="PROSITE" id="PS51471">
    <property type="entry name" value="FE2OG_OXY"/>
    <property type="match status" value="1"/>
</dbReference>
<dbReference type="InterPro" id="IPR045054">
    <property type="entry name" value="P4HA-like"/>
</dbReference>
<keyword evidence="10" id="KW-0560">Oxidoreductase</keyword>
<dbReference type="InterPro" id="IPR044862">
    <property type="entry name" value="Pro_4_hyd_alph_FE2OG_OXY"/>
</dbReference>
<keyword evidence="12 15" id="KW-0472">Membrane</keyword>
<feature type="domain" description="Fe2OG dioxygenase" evidence="16">
    <location>
        <begin position="170"/>
        <end position="293"/>
    </location>
</feature>
<evidence type="ECO:0000256" key="14">
    <source>
        <dbReference type="ARBA" id="ARBA00049169"/>
    </source>
</evidence>
<evidence type="ECO:0000256" key="2">
    <source>
        <dbReference type="ARBA" id="ARBA00004648"/>
    </source>
</evidence>
<comment type="similarity">
    <text evidence="3">Belongs to the P4HA family.</text>
</comment>
<dbReference type="InterPro" id="IPR006620">
    <property type="entry name" value="Pro_4_hyd_alph"/>
</dbReference>
<dbReference type="PANTHER" id="PTHR10869">
    <property type="entry name" value="PROLYL 4-HYDROXYLASE ALPHA SUBUNIT"/>
    <property type="match status" value="1"/>
</dbReference>
<evidence type="ECO:0000256" key="13">
    <source>
        <dbReference type="ARBA" id="ARBA00023180"/>
    </source>
</evidence>
<keyword evidence="11" id="KW-0408">Iron</keyword>
<evidence type="ECO:0000256" key="7">
    <source>
        <dbReference type="ARBA" id="ARBA00022964"/>
    </source>
</evidence>
<keyword evidence="18" id="KW-1185">Reference proteome</keyword>
<sequence>MAKGARHSRASRKSSTFVLVLAMLLMLSFVLLMLLALGILSLPINTKDAPEANDLSSFVARAAEREEKAGERRWTEILSWEPRAFVYHNFLTKEECEYLIDLAKPHMEKSTVVDSETGRSKDSRYVEIHEMHFPYRVRTSSGTFLNRGQDKIIQGIEKRIADFTFIPVEHGEGLQILHYEVGQKYEPHYDYFLDKFNTKNGGQRIATILMYLSDVEEGGETVFPAAVGNFSHLPWWNDLSECGKKGLSVKPKMGDALLFWSMRPDATLDPSSLHGGCSVIKGNKWSSTKWLHVNEYKV</sequence>
<keyword evidence="5 15" id="KW-0812">Transmembrane</keyword>
<dbReference type="Proteomes" id="UP001417504">
    <property type="component" value="Unassembled WGS sequence"/>
</dbReference>
<keyword evidence="13" id="KW-0325">Glycoprotein</keyword>
<evidence type="ECO:0000256" key="12">
    <source>
        <dbReference type="ARBA" id="ARBA00023136"/>
    </source>
</evidence>
<dbReference type="InterPro" id="IPR005123">
    <property type="entry name" value="Oxoglu/Fe-dep_dioxygenase_dom"/>
</dbReference>
<dbReference type="GO" id="GO:0005506">
    <property type="term" value="F:iron ion binding"/>
    <property type="evidence" value="ECO:0007669"/>
    <property type="project" value="InterPro"/>
</dbReference>
<evidence type="ECO:0000256" key="15">
    <source>
        <dbReference type="SAM" id="Phobius"/>
    </source>
</evidence>
<keyword evidence="6" id="KW-0479">Metal-binding</keyword>
<dbReference type="GO" id="GO:0005789">
    <property type="term" value="C:endoplasmic reticulum membrane"/>
    <property type="evidence" value="ECO:0007669"/>
    <property type="project" value="UniProtKB-SubCell"/>
</dbReference>
<evidence type="ECO:0000256" key="8">
    <source>
        <dbReference type="ARBA" id="ARBA00022968"/>
    </source>
</evidence>
<evidence type="ECO:0000256" key="10">
    <source>
        <dbReference type="ARBA" id="ARBA00023002"/>
    </source>
</evidence>
<evidence type="ECO:0000256" key="1">
    <source>
        <dbReference type="ARBA" id="ARBA00001961"/>
    </source>
</evidence>
<evidence type="ECO:0000256" key="5">
    <source>
        <dbReference type="ARBA" id="ARBA00022692"/>
    </source>
</evidence>
<evidence type="ECO:0000313" key="17">
    <source>
        <dbReference type="EMBL" id="KAK9109341.1"/>
    </source>
</evidence>
<reference evidence="17 18" key="1">
    <citation type="submission" date="2024-01" db="EMBL/GenBank/DDBJ databases">
        <title>Genome assemblies of Stephania.</title>
        <authorList>
            <person name="Yang L."/>
        </authorList>
    </citation>
    <scope>NUCLEOTIDE SEQUENCE [LARGE SCALE GENOMIC DNA]</scope>
    <source>
        <strain evidence="17">QJT</strain>
        <tissue evidence="17">Leaf</tissue>
    </source>
</reference>
<keyword evidence="8" id="KW-0735">Signal-anchor</keyword>
<evidence type="ECO:0000256" key="9">
    <source>
        <dbReference type="ARBA" id="ARBA00022989"/>
    </source>
</evidence>
<evidence type="ECO:0000259" key="16">
    <source>
        <dbReference type="PROSITE" id="PS51471"/>
    </source>
</evidence>
<protein>
    <recommendedName>
        <fullName evidence="4">procollagen-proline 4-dioxygenase</fullName>
        <ecNumber evidence="4">1.14.11.2</ecNumber>
    </recommendedName>
</protein>
<evidence type="ECO:0000256" key="4">
    <source>
        <dbReference type="ARBA" id="ARBA00012269"/>
    </source>
</evidence>
<dbReference type="Pfam" id="PF13640">
    <property type="entry name" value="2OG-FeII_Oxy_3"/>
    <property type="match status" value="1"/>
</dbReference>
<dbReference type="EMBL" id="JBBNAE010000007">
    <property type="protein sequence ID" value="KAK9109341.1"/>
    <property type="molecule type" value="Genomic_DNA"/>
</dbReference>
<dbReference type="EC" id="1.14.11.2" evidence="4"/>
<proteinExistence type="inferred from homology"/>
<evidence type="ECO:0000313" key="18">
    <source>
        <dbReference type="Proteomes" id="UP001417504"/>
    </source>
</evidence>